<accession>A0A0C2R455</accession>
<evidence type="ECO:0000313" key="2">
    <source>
        <dbReference type="Proteomes" id="UP000031938"/>
    </source>
</evidence>
<dbReference type="PATRIC" id="fig|889306.3.peg.2563"/>
<comment type="caution">
    <text evidence="1">The sequence shown here is derived from an EMBL/GenBank/DDBJ whole genome shotgun (WGS) entry which is preliminary data.</text>
</comment>
<dbReference type="STRING" id="889306.KP78_25490"/>
<name>A0A0C2R455_9BACL</name>
<dbReference type="EMBL" id="JXRP01000018">
    <property type="protein sequence ID" value="KIL45005.1"/>
    <property type="molecule type" value="Genomic_DNA"/>
</dbReference>
<sequence>MVNKEFETIRLWMEEANSINEKIDLYEKIIEEESQPTKVLDFLKKEIGYLKQGLDDLFTLVKSRDDPFSNFLILKYFEGYTIEEAALSLNLVVSSMRYKHADFTRYMKDNKKPPVQSNSEVLDKIAKSLNELLNPRYVTCCEKGGQDTGISREVARKIFLKERRKELAALTPKRRALYEKYDLQNHNEVTV</sequence>
<organism evidence="1 2">
    <name type="scientific">Jeotgalibacillus soli</name>
    <dbReference type="NCBI Taxonomy" id="889306"/>
    <lineage>
        <taxon>Bacteria</taxon>
        <taxon>Bacillati</taxon>
        <taxon>Bacillota</taxon>
        <taxon>Bacilli</taxon>
        <taxon>Bacillales</taxon>
        <taxon>Caryophanaceae</taxon>
        <taxon>Jeotgalibacillus</taxon>
    </lineage>
</organism>
<dbReference type="RefSeq" id="WP_041089259.1">
    <property type="nucleotide sequence ID" value="NZ_JXRP01000018.1"/>
</dbReference>
<proteinExistence type="predicted"/>
<protein>
    <submittedName>
        <fullName evidence="1">Uncharacterized protein</fullName>
    </submittedName>
</protein>
<gene>
    <name evidence="1" type="ORF">KP78_25490</name>
</gene>
<dbReference type="AlphaFoldDB" id="A0A0C2R455"/>
<reference evidence="1 2" key="1">
    <citation type="submission" date="2015-01" db="EMBL/GenBank/DDBJ databases">
        <title>Genome sequencing of Jeotgalibacillus soli.</title>
        <authorList>
            <person name="Goh K.M."/>
            <person name="Chan K.-G."/>
            <person name="Yaakop A.S."/>
            <person name="Ee R."/>
            <person name="Gan H.M."/>
            <person name="Chan C.S."/>
        </authorList>
    </citation>
    <scope>NUCLEOTIDE SEQUENCE [LARGE SCALE GENOMIC DNA]</scope>
    <source>
        <strain evidence="1 2">P9</strain>
    </source>
</reference>
<keyword evidence="2" id="KW-1185">Reference proteome</keyword>
<dbReference type="OrthoDB" id="9782703at2"/>
<dbReference type="Proteomes" id="UP000031938">
    <property type="component" value="Unassembled WGS sequence"/>
</dbReference>
<evidence type="ECO:0000313" key="1">
    <source>
        <dbReference type="EMBL" id="KIL45005.1"/>
    </source>
</evidence>